<gene>
    <name evidence="1" type="ORF">HGM15179_000791</name>
</gene>
<name>A0A8K1LTX8_9PASS</name>
<sequence length="161" mass="18565">MNVGGSRGFEPDPENNPKDRSIFWSPEFWSLLYKEDVDQLEMVRRRTTKMGNLSYEEKAERGPGSDLVNHTPYLDFEDCKRKIVCQRKHFKYKMFNNRDSGIKCTLSNLDYDTKPSVAVLDAPSRPDSPGGADLCLTQNNIYGPDHLPRLTLDLLHRQELD</sequence>
<reference evidence="1" key="1">
    <citation type="submission" date="2019-04" db="EMBL/GenBank/DDBJ databases">
        <title>Genome assembly of Zosterops borbonicus 15179.</title>
        <authorList>
            <person name="Leroy T."/>
            <person name="Anselmetti Y."/>
            <person name="Tilak M.-K."/>
            <person name="Nabholz B."/>
        </authorList>
    </citation>
    <scope>NUCLEOTIDE SEQUENCE</scope>
    <source>
        <strain evidence="1">HGM_15179</strain>
        <tissue evidence="1">Muscle</tissue>
    </source>
</reference>
<evidence type="ECO:0000313" key="2">
    <source>
        <dbReference type="Proteomes" id="UP000796761"/>
    </source>
</evidence>
<accession>A0A8K1LTX8</accession>
<proteinExistence type="predicted"/>
<organism evidence="1 2">
    <name type="scientific">Zosterops borbonicus</name>
    <dbReference type="NCBI Taxonomy" id="364589"/>
    <lineage>
        <taxon>Eukaryota</taxon>
        <taxon>Metazoa</taxon>
        <taxon>Chordata</taxon>
        <taxon>Craniata</taxon>
        <taxon>Vertebrata</taxon>
        <taxon>Euteleostomi</taxon>
        <taxon>Archelosauria</taxon>
        <taxon>Archosauria</taxon>
        <taxon>Dinosauria</taxon>
        <taxon>Saurischia</taxon>
        <taxon>Theropoda</taxon>
        <taxon>Coelurosauria</taxon>
        <taxon>Aves</taxon>
        <taxon>Neognathae</taxon>
        <taxon>Neoaves</taxon>
        <taxon>Telluraves</taxon>
        <taxon>Australaves</taxon>
        <taxon>Passeriformes</taxon>
        <taxon>Sylvioidea</taxon>
        <taxon>Zosteropidae</taxon>
        <taxon>Zosterops</taxon>
    </lineage>
</organism>
<evidence type="ECO:0000313" key="1">
    <source>
        <dbReference type="EMBL" id="TRZ26179.1"/>
    </source>
</evidence>
<keyword evidence="2" id="KW-1185">Reference proteome</keyword>
<comment type="caution">
    <text evidence="1">The sequence shown here is derived from an EMBL/GenBank/DDBJ whole genome shotgun (WGS) entry which is preliminary data.</text>
</comment>
<dbReference type="Proteomes" id="UP000796761">
    <property type="component" value="Unassembled WGS sequence"/>
</dbReference>
<dbReference type="EMBL" id="SWJQ01000015">
    <property type="protein sequence ID" value="TRZ26179.1"/>
    <property type="molecule type" value="Genomic_DNA"/>
</dbReference>
<protein>
    <submittedName>
        <fullName evidence="1">Uncharacterized protein</fullName>
    </submittedName>
</protein>
<dbReference type="AlphaFoldDB" id="A0A8K1LTX8"/>